<keyword evidence="3" id="KW-1185">Reference proteome</keyword>
<reference evidence="2 3" key="1">
    <citation type="submission" date="2018-11" db="EMBL/GenBank/DDBJ databases">
        <title>Mesobaculum littorinae gen. nov., sp. nov., isolated from Littorina scabra that represents a novel genus of the order Rhodobacteraceae.</title>
        <authorList>
            <person name="Li F."/>
        </authorList>
    </citation>
    <scope>NUCLEOTIDE SEQUENCE [LARGE SCALE GENOMIC DNA]</scope>
    <source>
        <strain evidence="2 3">M0103</strain>
    </source>
</reference>
<dbReference type="OrthoDB" id="9816265at2"/>
<evidence type="ECO:0000313" key="3">
    <source>
        <dbReference type="Proteomes" id="UP000285908"/>
    </source>
</evidence>
<gene>
    <name evidence="2" type="ORF">EKE94_03745</name>
</gene>
<dbReference type="SUPFAM" id="SSF58104">
    <property type="entry name" value="Methyl-accepting chemotaxis protein (MCP) signaling domain"/>
    <property type="match status" value="1"/>
</dbReference>
<evidence type="ECO:0000256" key="1">
    <source>
        <dbReference type="SAM" id="MobiDB-lite"/>
    </source>
</evidence>
<sequence>MTLARPASRGCRIAPLRQSLSTLRQELSPLLDEARAAVDRATQGIEGETAALADLTERVSPKALQEIAHLATLLQREAKAMRHDFERHRTAADRLDGLVGGARLKLQELRRLARAASLVAMNAQVVSGSITVSDGTLDSFAKDMRDLFSQMAATLDGVEVRMTAGLVRLGALRQTARAAGAFALSEVVPCIDQVVTQAQTLSVDRTLPSAATRLQAGLGPLQPRFDKLRADLQGGEAWDLRLDPVDAALARAAAASGPDRGLQTADAAQRLAATAAAGLQVTDPAAKALSGLGSRVSQMAETRTSEGVAADRLATVQHLTDGARMLVDRLARLKELQRPDPDSAAGDTDPSSLMTGVVSGIAELAVFDSKMTILGLNAILVSSRIGEEGRAMSEVSQQLRNLTRDITDALQDLTASVNEIADCSNDLPAAADNDEAGPPPDPAREAADEISRLADDLGTSIASTPLGKGDSTLGRDIAAGREALTGASERFGRLAAMAERLEAMAAGDPVAAMDRPATGSVPPARRAAG</sequence>
<proteinExistence type="predicted"/>
<dbReference type="Proteomes" id="UP000285908">
    <property type="component" value="Unassembled WGS sequence"/>
</dbReference>
<dbReference type="RefSeq" id="WP_127905238.1">
    <property type="nucleotide sequence ID" value="NZ_RQXX01000001.1"/>
</dbReference>
<organism evidence="2 3">
    <name type="scientific">Mesobaculum littorinae</name>
    <dbReference type="NCBI Taxonomy" id="2486419"/>
    <lineage>
        <taxon>Bacteria</taxon>
        <taxon>Pseudomonadati</taxon>
        <taxon>Pseudomonadota</taxon>
        <taxon>Alphaproteobacteria</taxon>
        <taxon>Rhodobacterales</taxon>
        <taxon>Roseobacteraceae</taxon>
        <taxon>Mesobaculum</taxon>
    </lineage>
</organism>
<dbReference type="EMBL" id="RQXX01000001">
    <property type="protein sequence ID" value="RVV99797.1"/>
    <property type="molecule type" value="Genomic_DNA"/>
</dbReference>
<comment type="caution">
    <text evidence="2">The sequence shown here is derived from an EMBL/GenBank/DDBJ whole genome shotgun (WGS) entry which is preliminary data.</text>
</comment>
<name>A0A438AMH8_9RHOB</name>
<accession>A0A438AMH8</accession>
<dbReference type="AlphaFoldDB" id="A0A438AMH8"/>
<evidence type="ECO:0008006" key="4">
    <source>
        <dbReference type="Google" id="ProtNLM"/>
    </source>
</evidence>
<protein>
    <recommendedName>
        <fullName evidence="4">Methyl-accepting chemotaxis protein</fullName>
    </recommendedName>
</protein>
<evidence type="ECO:0000313" key="2">
    <source>
        <dbReference type="EMBL" id="RVV99797.1"/>
    </source>
</evidence>
<dbReference type="Gene3D" id="1.10.287.950">
    <property type="entry name" value="Methyl-accepting chemotaxis protein"/>
    <property type="match status" value="1"/>
</dbReference>
<feature type="region of interest" description="Disordered" evidence="1">
    <location>
        <begin position="508"/>
        <end position="529"/>
    </location>
</feature>